<evidence type="ECO:0000259" key="7">
    <source>
        <dbReference type="Pfam" id="PF04542"/>
    </source>
</evidence>
<keyword evidence="5 6" id="KW-0804">Transcription</keyword>
<dbReference type="CDD" id="cd06171">
    <property type="entry name" value="Sigma70_r4"/>
    <property type="match status" value="1"/>
</dbReference>
<protein>
    <recommendedName>
        <fullName evidence="6">RNA polymerase sigma factor</fullName>
    </recommendedName>
</protein>
<proteinExistence type="inferred from homology"/>
<dbReference type="InterPro" id="IPR007627">
    <property type="entry name" value="RNA_pol_sigma70_r2"/>
</dbReference>
<dbReference type="InterPro" id="IPR013325">
    <property type="entry name" value="RNA_pol_sigma_r2"/>
</dbReference>
<dbReference type="Gene3D" id="1.10.1740.10">
    <property type="match status" value="1"/>
</dbReference>
<dbReference type="RefSeq" id="WP_150000767.1">
    <property type="nucleotide sequence ID" value="NZ_BKCL01000006.1"/>
</dbReference>
<evidence type="ECO:0000256" key="4">
    <source>
        <dbReference type="ARBA" id="ARBA00023125"/>
    </source>
</evidence>
<dbReference type="PANTHER" id="PTHR43133:SF51">
    <property type="entry name" value="RNA POLYMERASE SIGMA FACTOR"/>
    <property type="match status" value="1"/>
</dbReference>
<feature type="domain" description="RNA polymerase sigma-70 region 2" evidence="7">
    <location>
        <begin position="35"/>
        <end position="103"/>
    </location>
</feature>
<dbReference type="InterPro" id="IPR000838">
    <property type="entry name" value="RNA_pol_sigma70_ECF_CS"/>
</dbReference>
<evidence type="ECO:0000256" key="3">
    <source>
        <dbReference type="ARBA" id="ARBA00023082"/>
    </source>
</evidence>
<accession>A0A5A7MS61</accession>
<comment type="caution">
    <text evidence="9">The sequence shown here is derived from an EMBL/GenBank/DDBJ whole genome shotgun (WGS) entry which is preliminary data.</text>
</comment>
<sequence length="240" mass="27494">MRLAKRSGLGAAQSTSDDALLARVQHGDERAVRTLITRYNQQLFRVARGILRNDSEAEDIVQETYLRAFTRLEDFRHESAFSTWLTHIALNQASNRLRKNRRRKAQLSQLAEETRTPSGATLVVFPTSPPPTSPEAQAVRHEIQKILETAVDNLRTPLRMVFILRDIEGMSTNETAELLSIRPETVKTRLYRARQWMRSTLERSFAPCFQDMLPFEDEQCLGMADRVIITLAQRLSNAKN</sequence>
<dbReference type="SUPFAM" id="SSF88946">
    <property type="entry name" value="Sigma2 domain of RNA polymerase sigma factors"/>
    <property type="match status" value="1"/>
</dbReference>
<name>A0A5A7MS61_9PROT</name>
<evidence type="ECO:0000256" key="2">
    <source>
        <dbReference type="ARBA" id="ARBA00023015"/>
    </source>
</evidence>
<dbReference type="GO" id="GO:0016987">
    <property type="term" value="F:sigma factor activity"/>
    <property type="evidence" value="ECO:0007669"/>
    <property type="project" value="UniProtKB-KW"/>
</dbReference>
<reference evidence="9 10" key="1">
    <citation type="submission" date="2019-09" db="EMBL/GenBank/DDBJ databases">
        <title>NBRP : Genome information of microbial organism related human and environment.</title>
        <authorList>
            <person name="Hattori M."/>
            <person name="Oshima K."/>
            <person name="Inaba H."/>
            <person name="Suda W."/>
            <person name="Sakamoto M."/>
            <person name="Iino T."/>
            <person name="Kitahara M."/>
            <person name="Oshida Y."/>
            <person name="Iida T."/>
            <person name="Kudo T."/>
            <person name="Itoh T."/>
            <person name="Ohkuma M."/>
        </authorList>
    </citation>
    <scope>NUCLEOTIDE SEQUENCE [LARGE SCALE GENOMIC DNA]</scope>
    <source>
        <strain evidence="9 10">Hi-2</strain>
    </source>
</reference>
<dbReference type="InterPro" id="IPR013249">
    <property type="entry name" value="RNA_pol_sigma70_r4_t2"/>
</dbReference>
<dbReference type="Pfam" id="PF08281">
    <property type="entry name" value="Sigma70_r4_2"/>
    <property type="match status" value="1"/>
</dbReference>
<organism evidence="9 10">
    <name type="scientific">Iodidimonas gelatinilytica</name>
    <dbReference type="NCBI Taxonomy" id="1236966"/>
    <lineage>
        <taxon>Bacteria</taxon>
        <taxon>Pseudomonadati</taxon>
        <taxon>Pseudomonadota</taxon>
        <taxon>Alphaproteobacteria</taxon>
        <taxon>Iodidimonadales</taxon>
        <taxon>Iodidimonadaceae</taxon>
        <taxon>Iodidimonas</taxon>
    </lineage>
</organism>
<evidence type="ECO:0000256" key="5">
    <source>
        <dbReference type="ARBA" id="ARBA00023163"/>
    </source>
</evidence>
<dbReference type="PANTHER" id="PTHR43133">
    <property type="entry name" value="RNA POLYMERASE ECF-TYPE SIGMA FACTO"/>
    <property type="match status" value="1"/>
</dbReference>
<dbReference type="GO" id="GO:0003677">
    <property type="term" value="F:DNA binding"/>
    <property type="evidence" value="ECO:0007669"/>
    <property type="project" value="UniProtKB-KW"/>
</dbReference>
<dbReference type="InterPro" id="IPR013324">
    <property type="entry name" value="RNA_pol_sigma_r3/r4-like"/>
</dbReference>
<dbReference type="SUPFAM" id="SSF88659">
    <property type="entry name" value="Sigma3 and sigma4 domains of RNA polymerase sigma factors"/>
    <property type="match status" value="1"/>
</dbReference>
<dbReference type="Proteomes" id="UP000322084">
    <property type="component" value="Unassembled WGS sequence"/>
</dbReference>
<keyword evidence="3 6" id="KW-0731">Sigma factor</keyword>
<dbReference type="EMBL" id="BKCL01000006">
    <property type="protein sequence ID" value="GEQ98474.1"/>
    <property type="molecule type" value="Genomic_DNA"/>
</dbReference>
<dbReference type="InterPro" id="IPR036388">
    <property type="entry name" value="WH-like_DNA-bd_sf"/>
</dbReference>
<feature type="domain" description="RNA polymerase sigma factor 70 region 4 type 2" evidence="8">
    <location>
        <begin position="146"/>
        <end position="197"/>
    </location>
</feature>
<evidence type="ECO:0000256" key="6">
    <source>
        <dbReference type="RuleBase" id="RU000716"/>
    </source>
</evidence>
<dbReference type="InterPro" id="IPR014284">
    <property type="entry name" value="RNA_pol_sigma-70_dom"/>
</dbReference>
<dbReference type="AlphaFoldDB" id="A0A5A7MS61"/>
<comment type="similarity">
    <text evidence="1 6">Belongs to the sigma-70 factor family. ECF subfamily.</text>
</comment>
<evidence type="ECO:0000313" key="9">
    <source>
        <dbReference type="EMBL" id="GEQ98474.1"/>
    </source>
</evidence>
<dbReference type="InterPro" id="IPR039425">
    <property type="entry name" value="RNA_pol_sigma-70-like"/>
</dbReference>
<keyword evidence="4 6" id="KW-0238">DNA-binding</keyword>
<dbReference type="NCBIfam" id="NF008888">
    <property type="entry name" value="PRK11922.1"/>
    <property type="match status" value="1"/>
</dbReference>
<evidence type="ECO:0000259" key="8">
    <source>
        <dbReference type="Pfam" id="PF08281"/>
    </source>
</evidence>
<evidence type="ECO:0000313" key="10">
    <source>
        <dbReference type="Proteomes" id="UP000322084"/>
    </source>
</evidence>
<dbReference type="Pfam" id="PF04542">
    <property type="entry name" value="Sigma70_r2"/>
    <property type="match status" value="1"/>
</dbReference>
<keyword evidence="2 6" id="KW-0805">Transcription regulation</keyword>
<gene>
    <name evidence="9" type="ORF">JCM17844_21110</name>
</gene>
<evidence type="ECO:0000256" key="1">
    <source>
        <dbReference type="ARBA" id="ARBA00010641"/>
    </source>
</evidence>
<dbReference type="PROSITE" id="PS01063">
    <property type="entry name" value="SIGMA70_ECF"/>
    <property type="match status" value="1"/>
</dbReference>
<dbReference type="NCBIfam" id="TIGR02937">
    <property type="entry name" value="sigma70-ECF"/>
    <property type="match status" value="1"/>
</dbReference>
<dbReference type="GO" id="GO:0006352">
    <property type="term" value="P:DNA-templated transcription initiation"/>
    <property type="evidence" value="ECO:0007669"/>
    <property type="project" value="InterPro"/>
</dbReference>
<dbReference type="Gene3D" id="1.10.10.10">
    <property type="entry name" value="Winged helix-like DNA-binding domain superfamily/Winged helix DNA-binding domain"/>
    <property type="match status" value="1"/>
</dbReference>